<accession>A0AAE9XLJ9</accession>
<dbReference type="InterPro" id="IPR006233">
    <property type="entry name" value="Cys_b_lyase_bac"/>
</dbReference>
<evidence type="ECO:0000256" key="6">
    <source>
        <dbReference type="PIRSR" id="PIRSR001434-2"/>
    </source>
</evidence>
<dbReference type="EC" id="4.4.1.13" evidence="8"/>
<reference evidence="8" key="1">
    <citation type="submission" date="2023-01" db="EMBL/GenBank/DDBJ databases">
        <title>The genome sequence of Kordiimonadaceae bacterium 6D33.</title>
        <authorList>
            <person name="Liu Y."/>
        </authorList>
    </citation>
    <scope>NUCLEOTIDE SEQUENCE</scope>
    <source>
        <strain evidence="8">6D33</strain>
    </source>
</reference>
<dbReference type="PANTHER" id="PTHR43500:SF1">
    <property type="entry name" value="CYSTATHIONINE BETA-LYASE-RELATED"/>
    <property type="match status" value="1"/>
</dbReference>
<dbReference type="InterPro" id="IPR015421">
    <property type="entry name" value="PyrdxlP-dep_Trfase_major"/>
</dbReference>
<proteinExistence type="inferred from homology"/>
<evidence type="ECO:0000256" key="7">
    <source>
        <dbReference type="RuleBase" id="RU362118"/>
    </source>
</evidence>
<feature type="modified residue" description="N6-(pyridoxal phosphate)lysine" evidence="6">
    <location>
        <position position="212"/>
    </location>
</feature>
<organism evidence="8 9">
    <name type="scientific">Gimibacter soli</name>
    <dbReference type="NCBI Taxonomy" id="3024400"/>
    <lineage>
        <taxon>Bacteria</taxon>
        <taxon>Pseudomonadati</taxon>
        <taxon>Pseudomonadota</taxon>
        <taxon>Alphaproteobacteria</taxon>
        <taxon>Kordiimonadales</taxon>
        <taxon>Temperatibacteraceae</taxon>
        <taxon>Gimibacter</taxon>
    </lineage>
</organism>
<evidence type="ECO:0000256" key="4">
    <source>
        <dbReference type="ARBA" id="ARBA00023239"/>
    </source>
</evidence>
<dbReference type="GO" id="GO:0030170">
    <property type="term" value="F:pyridoxal phosphate binding"/>
    <property type="evidence" value="ECO:0007669"/>
    <property type="project" value="InterPro"/>
</dbReference>
<evidence type="ECO:0000256" key="1">
    <source>
        <dbReference type="ARBA" id="ARBA00001933"/>
    </source>
</evidence>
<comment type="catalytic activity">
    <reaction evidence="5">
        <text>L,L-cystathionine + H2O = L-homocysteine + pyruvate + NH4(+)</text>
        <dbReference type="Rhea" id="RHEA:13965"/>
        <dbReference type="ChEBI" id="CHEBI:15361"/>
        <dbReference type="ChEBI" id="CHEBI:15377"/>
        <dbReference type="ChEBI" id="CHEBI:28938"/>
        <dbReference type="ChEBI" id="CHEBI:58161"/>
        <dbReference type="ChEBI" id="CHEBI:58199"/>
    </reaction>
</comment>
<evidence type="ECO:0000313" key="8">
    <source>
        <dbReference type="EMBL" id="WCL53157.1"/>
    </source>
</evidence>
<comment type="similarity">
    <text evidence="2 7">Belongs to the trans-sulfuration enzymes family.</text>
</comment>
<dbReference type="RefSeq" id="WP_289502669.1">
    <property type="nucleotide sequence ID" value="NZ_CP116805.1"/>
</dbReference>
<evidence type="ECO:0000313" key="9">
    <source>
        <dbReference type="Proteomes" id="UP001217500"/>
    </source>
</evidence>
<dbReference type="Gene3D" id="3.90.1150.10">
    <property type="entry name" value="Aspartate Aminotransferase, domain 1"/>
    <property type="match status" value="1"/>
</dbReference>
<evidence type="ECO:0000256" key="5">
    <source>
        <dbReference type="ARBA" id="ARBA00047517"/>
    </source>
</evidence>
<dbReference type="NCBIfam" id="TIGR01324">
    <property type="entry name" value="cysta_beta_ly_B"/>
    <property type="match status" value="1"/>
</dbReference>
<dbReference type="GO" id="GO:0047804">
    <property type="term" value="F:cysteine-S-conjugate beta-lyase activity"/>
    <property type="evidence" value="ECO:0007669"/>
    <property type="project" value="UniProtKB-EC"/>
</dbReference>
<evidence type="ECO:0000256" key="3">
    <source>
        <dbReference type="ARBA" id="ARBA00022898"/>
    </source>
</evidence>
<dbReference type="InterPro" id="IPR015424">
    <property type="entry name" value="PyrdxlP-dep_Trfase"/>
</dbReference>
<dbReference type="Gene3D" id="3.40.640.10">
    <property type="entry name" value="Type I PLP-dependent aspartate aminotransferase-like (Major domain)"/>
    <property type="match status" value="1"/>
</dbReference>
<dbReference type="GO" id="GO:0019450">
    <property type="term" value="P:L-cysteine catabolic process to pyruvate"/>
    <property type="evidence" value="ECO:0007669"/>
    <property type="project" value="TreeGrafter"/>
</dbReference>
<dbReference type="KEGG" id="gso:PH603_11485"/>
<protein>
    <submittedName>
        <fullName evidence="8">Cystathionine beta-lyase</fullName>
        <ecNumber evidence="8">4.4.1.13</ecNumber>
    </submittedName>
</protein>
<dbReference type="EMBL" id="CP116805">
    <property type="protein sequence ID" value="WCL53157.1"/>
    <property type="molecule type" value="Genomic_DNA"/>
</dbReference>
<dbReference type="Proteomes" id="UP001217500">
    <property type="component" value="Chromosome"/>
</dbReference>
<dbReference type="CDD" id="cd00614">
    <property type="entry name" value="CGS_like"/>
    <property type="match status" value="1"/>
</dbReference>
<dbReference type="PANTHER" id="PTHR43500">
    <property type="entry name" value="CYSTATHIONINE BETA-LYASE-RELATED"/>
    <property type="match status" value="1"/>
</dbReference>
<name>A0AAE9XLJ9_9PROT</name>
<dbReference type="InterPro" id="IPR000277">
    <property type="entry name" value="Cys/Met-Metab_PyrdxlP-dep_enz"/>
</dbReference>
<keyword evidence="9" id="KW-1185">Reference proteome</keyword>
<dbReference type="InterPro" id="IPR015422">
    <property type="entry name" value="PyrdxlP-dep_Trfase_small"/>
</dbReference>
<dbReference type="SUPFAM" id="SSF53383">
    <property type="entry name" value="PLP-dependent transferases"/>
    <property type="match status" value="1"/>
</dbReference>
<evidence type="ECO:0000256" key="2">
    <source>
        <dbReference type="ARBA" id="ARBA00009077"/>
    </source>
</evidence>
<keyword evidence="4 8" id="KW-0456">Lyase</keyword>
<dbReference type="PIRSF" id="PIRSF001434">
    <property type="entry name" value="CGS"/>
    <property type="match status" value="1"/>
</dbReference>
<keyword evidence="3 6" id="KW-0663">Pyridoxal phosphate</keyword>
<dbReference type="FunFam" id="3.40.640.10:FF:000046">
    <property type="entry name" value="Cystathionine gamma-lyase"/>
    <property type="match status" value="1"/>
</dbReference>
<dbReference type="Pfam" id="PF01053">
    <property type="entry name" value="Cys_Met_Meta_PP"/>
    <property type="match status" value="1"/>
</dbReference>
<dbReference type="GO" id="GO:0019346">
    <property type="term" value="P:transsulfuration"/>
    <property type="evidence" value="ECO:0007669"/>
    <property type="project" value="InterPro"/>
</dbReference>
<comment type="cofactor">
    <cofactor evidence="1 7">
        <name>pyridoxal 5'-phosphate</name>
        <dbReference type="ChEBI" id="CHEBI:597326"/>
    </cofactor>
</comment>
<sequence>MSDNKKSTKIETRLITDGRRDEWTHGIVNPPVYRASTCLFDSYATMRERAKDPAARHLYYGRKGTPTQWSLEEALTDLEGGAGTKLYPSGVAAVNSAILGLVSAGDHVLMVDSAYEPTRAFARSILQRFGVETSFYDPMAGENIAADFRENTKLVVAESPGSLTFEVQDIPAIAAVCRDKGAWLLVDNTWATPLYCNPLALGADVSVHAVTKYIGGHSDLMMGSVTANERAYPLIEKAAFSLGQTVSPDDAFLASRGLRTLAARLKIHEEKALTVARWLRERPEVAKVLHPAFEDCRGHAIWKRDFKGSTGLFSVILKDGTDADTAPMVDHMRLFRMGFSWGGYESLILPSNPAGSRSATHWAAPGPLLRLHIGLEDTDDLIADLADGLDRYREHMARK</sequence>
<gene>
    <name evidence="8" type="primary">metC</name>
    <name evidence="8" type="ORF">PH603_11485</name>
</gene>
<dbReference type="AlphaFoldDB" id="A0AAE9XLJ9"/>